<dbReference type="EMBL" id="JBDIVE010000006">
    <property type="protein sequence ID" value="MEN3069242.1"/>
    <property type="molecule type" value="Genomic_DNA"/>
</dbReference>
<evidence type="ECO:0000313" key="1">
    <source>
        <dbReference type="EMBL" id="MEN3069242.1"/>
    </source>
</evidence>
<dbReference type="Proteomes" id="UP001410394">
    <property type="component" value="Unassembled WGS sequence"/>
</dbReference>
<dbReference type="RefSeq" id="WP_345920014.1">
    <property type="nucleotide sequence ID" value="NZ_JBDIVE010000006.1"/>
</dbReference>
<dbReference type="SUPFAM" id="SSF47413">
    <property type="entry name" value="lambda repressor-like DNA-binding domains"/>
    <property type="match status" value="1"/>
</dbReference>
<proteinExistence type="predicted"/>
<gene>
    <name evidence="1" type="ORF">ABDB84_12195</name>
</gene>
<protein>
    <submittedName>
        <fullName evidence="1">Uncharacterized protein</fullName>
    </submittedName>
</protein>
<reference evidence="1 2" key="1">
    <citation type="journal article" date="2018" name="Int. J. Syst. Evol. Microbiol.">
        <title>Uliginosibacterium sediminicola sp. nov., isolated from freshwater sediment.</title>
        <authorList>
            <person name="Hwang W.M."/>
            <person name="Kim S.M."/>
            <person name="Kang K."/>
            <person name="Ahn T.Y."/>
        </authorList>
    </citation>
    <scope>NUCLEOTIDE SEQUENCE [LARGE SCALE GENOMIC DNA]</scope>
    <source>
        <strain evidence="1 2">M1-21</strain>
    </source>
</reference>
<accession>A0ABU9YZT6</accession>
<evidence type="ECO:0000313" key="2">
    <source>
        <dbReference type="Proteomes" id="UP001410394"/>
    </source>
</evidence>
<dbReference type="InterPro" id="IPR010982">
    <property type="entry name" value="Lambda_DNA-bd_dom_sf"/>
</dbReference>
<comment type="caution">
    <text evidence="1">The sequence shown here is derived from an EMBL/GenBank/DDBJ whole genome shotgun (WGS) entry which is preliminary data.</text>
</comment>
<sequence>MFQSATDPNAKINDINFYFSGGVTSLFYQLGVVPPSREDNFNISYNSDIVSVRIARRGTGVVENVRFYRSGDQFEKFIIFNPKSMPRSERDRLIRKLHANNLPQKQIADLMGLTQQAVSYVCKKDLSLSVKNACSQNGAL</sequence>
<name>A0ABU9YZT6_9RHOO</name>
<keyword evidence="2" id="KW-1185">Reference proteome</keyword>
<organism evidence="1 2">
    <name type="scientific">Uliginosibacterium sediminicola</name>
    <dbReference type="NCBI Taxonomy" id="2024550"/>
    <lineage>
        <taxon>Bacteria</taxon>
        <taxon>Pseudomonadati</taxon>
        <taxon>Pseudomonadota</taxon>
        <taxon>Betaproteobacteria</taxon>
        <taxon>Rhodocyclales</taxon>
        <taxon>Zoogloeaceae</taxon>
        <taxon>Uliginosibacterium</taxon>
    </lineage>
</organism>